<dbReference type="Proteomes" id="UP000549394">
    <property type="component" value="Unassembled WGS sequence"/>
</dbReference>
<dbReference type="PANTHER" id="PTHR22793">
    <property type="entry name" value="MYOCARDIN-RELATED TRANSCRIPTION FACTOR-RELATED"/>
    <property type="match status" value="1"/>
</dbReference>
<evidence type="ECO:0000256" key="5">
    <source>
        <dbReference type="SAM" id="MobiDB-lite"/>
    </source>
</evidence>
<feature type="repeat" description="RPEL" evidence="4">
    <location>
        <begin position="76"/>
        <end position="101"/>
    </location>
</feature>
<dbReference type="PANTHER" id="PTHR22793:SF12">
    <property type="entry name" value="MYOCARDIN-RELATED TRANSCRIPTION FACTOR, ISOFORM H"/>
    <property type="match status" value="1"/>
</dbReference>
<accession>A0A7I8VSC4</accession>
<dbReference type="Gene3D" id="1.10.720.30">
    <property type="entry name" value="SAP domain"/>
    <property type="match status" value="1"/>
</dbReference>
<dbReference type="GO" id="GO:0005634">
    <property type="term" value="C:nucleus"/>
    <property type="evidence" value="ECO:0007669"/>
    <property type="project" value="UniProtKB-SubCell"/>
</dbReference>
<feature type="compositionally biased region" description="Polar residues" evidence="5">
    <location>
        <begin position="261"/>
        <end position="275"/>
    </location>
</feature>
<feature type="region of interest" description="Disordered" evidence="5">
    <location>
        <begin position="1"/>
        <end position="31"/>
    </location>
</feature>
<keyword evidence="3" id="KW-0539">Nucleus</keyword>
<evidence type="ECO:0000313" key="7">
    <source>
        <dbReference type="Proteomes" id="UP000549394"/>
    </source>
</evidence>
<evidence type="ECO:0000256" key="3">
    <source>
        <dbReference type="ARBA" id="ARBA00023242"/>
    </source>
</evidence>
<evidence type="ECO:0000256" key="2">
    <source>
        <dbReference type="ARBA" id="ARBA00022737"/>
    </source>
</evidence>
<protein>
    <submittedName>
        <fullName evidence="6">DgyrCDS6985</fullName>
    </submittedName>
</protein>
<dbReference type="EMBL" id="CAJFCJ010000008">
    <property type="protein sequence ID" value="CAD5118266.1"/>
    <property type="molecule type" value="Genomic_DNA"/>
</dbReference>
<sequence>MQNPPDSPRLPSPTSPCVEETSLLPDMGKNKDTLERRLQCRRSVNELVDQGIYPSLRIPPHYAAQQKQLQLAKTSDILKHKIQQRPDRQSLVQQHILEDFNVDPSLHGKQRQFIKARLQDNLSQHLVTRPGPLDLVRDRILPAEKELQDALARNEEYTEEYSTEYTAEYTASPEEEYKDDNSFASLMKLQPDEFIGAKKDVTQYNLGNVSSNDGGGKMSTVRKNRDKNRQQKSTPRARVIKFHEYKGPTKKSPVRRRRPSFDSNSMKTSHSQRLQQQQMYLDFEQVSPCSPNSLMIKSLENLNVGELKAECRKRNIPVGRTKKELLEKLRLFSDEIMQENCNQQTRPSFGMDVENSTEINKDEMIAQLQQEIIELRKSVIEYKTKWERTEAQMLEERKKQSIRPKTTPQPVIAQIKIMSAVNGTNDPSSNLQLISQALQQAVGSNLIKDTSNRTIDNADITSGERSFTGLSQSNSGINLLPASETSPDASSPVSNHGIKTVENVCNLHRSSTEPLPLSHQDYFNQQMNNKQLSELLDVIKSDSTPLMEWNETQMANTDQNLSSQTKIPPNTIDLSDFRSPNENDGVFPFDNVIDFDLDATELNKFLG</sequence>
<dbReference type="PROSITE" id="PS51073">
    <property type="entry name" value="RPEL"/>
    <property type="match status" value="2"/>
</dbReference>
<evidence type="ECO:0000256" key="1">
    <source>
        <dbReference type="ARBA" id="ARBA00004123"/>
    </source>
</evidence>
<keyword evidence="2" id="KW-0677">Repeat</keyword>
<dbReference type="InterPro" id="IPR043451">
    <property type="entry name" value="Myocardin-like"/>
</dbReference>
<dbReference type="AlphaFoldDB" id="A0A7I8VSC4"/>
<dbReference type="GO" id="GO:0045944">
    <property type="term" value="P:positive regulation of transcription by RNA polymerase II"/>
    <property type="evidence" value="ECO:0007669"/>
    <property type="project" value="TreeGrafter"/>
</dbReference>
<name>A0A7I8VSC4_9ANNE</name>
<comment type="caution">
    <text evidence="6">The sequence shown here is derived from an EMBL/GenBank/DDBJ whole genome shotgun (WGS) entry which is preliminary data.</text>
</comment>
<evidence type="ECO:0000313" key="6">
    <source>
        <dbReference type="EMBL" id="CAD5118266.1"/>
    </source>
</evidence>
<feature type="compositionally biased region" description="Low complexity" evidence="5">
    <location>
        <begin position="163"/>
        <end position="172"/>
    </location>
</feature>
<feature type="compositionally biased region" description="Basic residues" evidence="5">
    <location>
        <begin position="248"/>
        <end position="258"/>
    </location>
</feature>
<dbReference type="InterPro" id="IPR036361">
    <property type="entry name" value="SAP_dom_sf"/>
</dbReference>
<evidence type="ECO:0000256" key="4">
    <source>
        <dbReference type="PROSITE-ProRule" id="PRU00401"/>
    </source>
</evidence>
<feature type="repeat" description="RPEL" evidence="4">
    <location>
        <begin position="32"/>
        <end position="57"/>
    </location>
</feature>
<dbReference type="Gene3D" id="6.10.140.2040">
    <property type="match status" value="1"/>
</dbReference>
<dbReference type="Pfam" id="PF02755">
    <property type="entry name" value="RPEL"/>
    <property type="match status" value="1"/>
</dbReference>
<gene>
    <name evidence="6" type="ORF">DGYR_LOCUS6668</name>
</gene>
<dbReference type="OrthoDB" id="197676at2759"/>
<dbReference type="Gene3D" id="6.10.150.10">
    <property type="match status" value="1"/>
</dbReference>
<proteinExistence type="predicted"/>
<feature type="compositionally biased region" description="Pro residues" evidence="5">
    <location>
        <begin position="1"/>
        <end position="14"/>
    </location>
</feature>
<comment type="subcellular location">
    <subcellularLocation>
        <location evidence="1">Nucleus</location>
    </subcellularLocation>
</comment>
<feature type="region of interest" description="Disordered" evidence="5">
    <location>
        <begin position="155"/>
        <end position="176"/>
    </location>
</feature>
<keyword evidence="7" id="KW-1185">Reference proteome</keyword>
<feature type="region of interest" description="Disordered" evidence="5">
    <location>
        <begin position="205"/>
        <end position="275"/>
    </location>
</feature>
<dbReference type="InterPro" id="IPR004018">
    <property type="entry name" value="RPEL_repeat"/>
</dbReference>
<dbReference type="SMART" id="SM00707">
    <property type="entry name" value="RPEL"/>
    <property type="match status" value="3"/>
</dbReference>
<dbReference type="GO" id="GO:0003713">
    <property type="term" value="F:transcription coactivator activity"/>
    <property type="evidence" value="ECO:0007669"/>
    <property type="project" value="TreeGrafter"/>
</dbReference>
<reference evidence="6 7" key="1">
    <citation type="submission" date="2020-08" db="EMBL/GenBank/DDBJ databases">
        <authorList>
            <person name="Hejnol A."/>
        </authorList>
    </citation>
    <scope>NUCLEOTIDE SEQUENCE [LARGE SCALE GENOMIC DNA]</scope>
</reference>
<organism evidence="6 7">
    <name type="scientific">Dimorphilus gyrociliatus</name>
    <dbReference type="NCBI Taxonomy" id="2664684"/>
    <lineage>
        <taxon>Eukaryota</taxon>
        <taxon>Metazoa</taxon>
        <taxon>Spiralia</taxon>
        <taxon>Lophotrochozoa</taxon>
        <taxon>Annelida</taxon>
        <taxon>Polychaeta</taxon>
        <taxon>Polychaeta incertae sedis</taxon>
        <taxon>Dinophilidae</taxon>
        <taxon>Dimorphilus</taxon>
    </lineage>
</organism>